<evidence type="ECO:0000256" key="2">
    <source>
        <dbReference type="SAM" id="MobiDB-lite"/>
    </source>
</evidence>
<reference evidence="3 4" key="1">
    <citation type="submission" date="2017-09" db="EMBL/GenBank/DDBJ databases">
        <title>Depth-based differentiation of microbial function through sediment-hosted aquifers and enrichment of novel symbionts in the deep terrestrial subsurface.</title>
        <authorList>
            <person name="Probst A.J."/>
            <person name="Ladd B."/>
            <person name="Jarett J.K."/>
            <person name="Geller-Mcgrath D.E."/>
            <person name="Sieber C.M."/>
            <person name="Emerson J.B."/>
            <person name="Anantharaman K."/>
            <person name="Thomas B.C."/>
            <person name="Malmstrom R."/>
            <person name="Stieglmeier M."/>
            <person name="Klingl A."/>
            <person name="Woyke T."/>
            <person name="Ryan C.M."/>
            <person name="Banfield J.F."/>
        </authorList>
    </citation>
    <scope>NUCLEOTIDE SEQUENCE [LARGE SCALE GENOMIC DNA]</scope>
    <source>
        <strain evidence="3">CG22_combo_CG10-13_8_21_14_all_47_15</strain>
    </source>
</reference>
<dbReference type="PANTHER" id="PTHR33823">
    <property type="entry name" value="RNA POLYMERASE-BINDING TRANSCRIPTION FACTOR DKSA-RELATED"/>
    <property type="match status" value="1"/>
</dbReference>
<evidence type="ECO:0000313" key="4">
    <source>
        <dbReference type="Proteomes" id="UP000230638"/>
    </source>
</evidence>
<comment type="caution">
    <text evidence="3">The sequence shown here is derived from an EMBL/GenBank/DDBJ whole genome shotgun (WGS) entry which is preliminary data.</text>
</comment>
<dbReference type="Proteomes" id="UP000230638">
    <property type="component" value="Unassembled WGS sequence"/>
</dbReference>
<feature type="region of interest" description="Disordered" evidence="2">
    <location>
        <begin position="28"/>
        <end position="51"/>
    </location>
</feature>
<dbReference type="PANTHER" id="PTHR33823:SF4">
    <property type="entry name" value="GENERAL STRESS PROTEIN 16O"/>
    <property type="match status" value="1"/>
</dbReference>
<protein>
    <submittedName>
        <fullName evidence="3">Uncharacterized protein</fullName>
    </submittedName>
</protein>
<gene>
    <name evidence="3" type="ORF">COW88_01225</name>
</gene>
<evidence type="ECO:0000256" key="1">
    <source>
        <dbReference type="PROSITE-ProRule" id="PRU00510"/>
    </source>
</evidence>
<dbReference type="EMBL" id="PCTL01000014">
    <property type="protein sequence ID" value="PIP73617.1"/>
    <property type="molecule type" value="Genomic_DNA"/>
</dbReference>
<dbReference type="AlphaFoldDB" id="A0A2H0CUN2"/>
<accession>A0A2H0CUN2</accession>
<sequence>MEERTTHFKEKLFEEKLILEKELAQIGRINPDNPADWESRPAEESSFEPDSNIVADRIEGYEANTAVSVELENRLGEVNAALGRIEANTYGICEAFTASGERIEDERLEANPAARTCKTHKEEKVF</sequence>
<dbReference type="GO" id="GO:0008270">
    <property type="term" value="F:zinc ion binding"/>
    <property type="evidence" value="ECO:0007669"/>
    <property type="project" value="UniProtKB-KW"/>
</dbReference>
<organism evidence="3 4">
    <name type="scientific">Candidatus Lloydbacteria bacterium CG22_combo_CG10-13_8_21_14_all_47_15</name>
    <dbReference type="NCBI Taxonomy" id="1974635"/>
    <lineage>
        <taxon>Bacteria</taxon>
        <taxon>Candidatus Lloydiibacteriota</taxon>
    </lineage>
</organism>
<evidence type="ECO:0000313" key="3">
    <source>
        <dbReference type="EMBL" id="PIP73617.1"/>
    </source>
</evidence>
<comment type="caution">
    <text evidence="1">Lacks conserved residue(s) required for the propagation of feature annotation.</text>
</comment>
<proteinExistence type="predicted"/>
<name>A0A2H0CUN2_9BACT</name>
<dbReference type="Gene3D" id="1.20.120.910">
    <property type="entry name" value="DksA, coiled-coil domain"/>
    <property type="match status" value="1"/>
</dbReference>
<dbReference type="PROSITE" id="PS51128">
    <property type="entry name" value="ZF_DKSA_2"/>
    <property type="match status" value="1"/>
</dbReference>